<name>A0A9J6HA07_HAELO</name>
<dbReference type="Proteomes" id="UP000821853">
    <property type="component" value="Unassembled WGS sequence"/>
</dbReference>
<protein>
    <submittedName>
        <fullName evidence="4">Uncharacterized protein</fullName>
    </submittedName>
</protein>
<dbReference type="SMART" id="SM00173">
    <property type="entry name" value="RAS"/>
    <property type="match status" value="1"/>
</dbReference>
<feature type="region of interest" description="Disordered" evidence="3">
    <location>
        <begin position="1"/>
        <end position="30"/>
    </location>
</feature>
<evidence type="ECO:0000313" key="5">
    <source>
        <dbReference type="Proteomes" id="UP000821853"/>
    </source>
</evidence>
<dbReference type="SUPFAM" id="SSF52540">
    <property type="entry name" value="P-loop containing nucleoside triphosphate hydrolases"/>
    <property type="match status" value="1"/>
</dbReference>
<feature type="compositionally biased region" description="Basic residues" evidence="3">
    <location>
        <begin position="12"/>
        <end position="25"/>
    </location>
</feature>
<keyword evidence="5" id="KW-1185">Reference proteome</keyword>
<evidence type="ECO:0000256" key="2">
    <source>
        <dbReference type="ARBA" id="ARBA00022741"/>
    </source>
</evidence>
<evidence type="ECO:0000313" key="4">
    <source>
        <dbReference type="EMBL" id="KAH9383898.1"/>
    </source>
</evidence>
<dbReference type="PRINTS" id="PR00449">
    <property type="entry name" value="RASTRNSFRMNG"/>
</dbReference>
<sequence length="126" mass="14044">MGHGGPGEVPKRHTRLLQGRSRRGWARSTSTRRTTVVIMLIGNKADIQQDRQVRCEDGERLAREYGVAFMETSAKTGCNVELAFMAVARELKQRVSRSAHGTSGRFNMSEYIRQESQAKPNGCCSS</sequence>
<dbReference type="PROSITE" id="PS51421">
    <property type="entry name" value="RAS"/>
    <property type="match status" value="1"/>
</dbReference>
<dbReference type="OrthoDB" id="9989112at2759"/>
<dbReference type="EMBL" id="JABSTR010001302">
    <property type="protein sequence ID" value="KAH9383898.1"/>
    <property type="molecule type" value="Genomic_DNA"/>
</dbReference>
<evidence type="ECO:0000256" key="1">
    <source>
        <dbReference type="ARBA" id="ARBA00006270"/>
    </source>
</evidence>
<dbReference type="VEuPathDB" id="VectorBase:HLOH_042814"/>
<dbReference type="PANTHER" id="PTHR47978">
    <property type="match status" value="1"/>
</dbReference>
<dbReference type="Pfam" id="PF00071">
    <property type="entry name" value="Ras"/>
    <property type="match status" value="1"/>
</dbReference>
<gene>
    <name evidence="4" type="ORF">HPB48_025790</name>
</gene>
<comment type="caution">
    <text evidence="4">The sequence shown here is derived from an EMBL/GenBank/DDBJ whole genome shotgun (WGS) entry which is preliminary data.</text>
</comment>
<keyword evidence="2" id="KW-0547">Nucleotide-binding</keyword>
<dbReference type="InterPro" id="IPR027417">
    <property type="entry name" value="P-loop_NTPase"/>
</dbReference>
<dbReference type="OMA" id="QVRCEDG"/>
<dbReference type="GO" id="GO:0003924">
    <property type="term" value="F:GTPase activity"/>
    <property type="evidence" value="ECO:0007669"/>
    <property type="project" value="InterPro"/>
</dbReference>
<evidence type="ECO:0000256" key="3">
    <source>
        <dbReference type="SAM" id="MobiDB-lite"/>
    </source>
</evidence>
<organism evidence="4 5">
    <name type="scientific">Haemaphysalis longicornis</name>
    <name type="common">Bush tick</name>
    <dbReference type="NCBI Taxonomy" id="44386"/>
    <lineage>
        <taxon>Eukaryota</taxon>
        <taxon>Metazoa</taxon>
        <taxon>Ecdysozoa</taxon>
        <taxon>Arthropoda</taxon>
        <taxon>Chelicerata</taxon>
        <taxon>Arachnida</taxon>
        <taxon>Acari</taxon>
        <taxon>Parasitiformes</taxon>
        <taxon>Ixodida</taxon>
        <taxon>Ixodoidea</taxon>
        <taxon>Ixodidae</taxon>
        <taxon>Haemaphysalinae</taxon>
        <taxon>Haemaphysalis</taxon>
    </lineage>
</organism>
<accession>A0A9J6HA07</accession>
<reference evidence="4 5" key="1">
    <citation type="journal article" date="2020" name="Cell">
        <title>Large-Scale Comparative Analyses of Tick Genomes Elucidate Their Genetic Diversity and Vector Capacities.</title>
        <authorList>
            <consortium name="Tick Genome and Microbiome Consortium (TIGMIC)"/>
            <person name="Jia N."/>
            <person name="Wang J."/>
            <person name="Shi W."/>
            <person name="Du L."/>
            <person name="Sun Y."/>
            <person name="Zhan W."/>
            <person name="Jiang J.F."/>
            <person name="Wang Q."/>
            <person name="Zhang B."/>
            <person name="Ji P."/>
            <person name="Bell-Sakyi L."/>
            <person name="Cui X.M."/>
            <person name="Yuan T.T."/>
            <person name="Jiang B.G."/>
            <person name="Yang W.F."/>
            <person name="Lam T.T."/>
            <person name="Chang Q.C."/>
            <person name="Ding S.J."/>
            <person name="Wang X.J."/>
            <person name="Zhu J.G."/>
            <person name="Ruan X.D."/>
            <person name="Zhao L."/>
            <person name="Wei J.T."/>
            <person name="Ye R.Z."/>
            <person name="Que T.C."/>
            <person name="Du C.H."/>
            <person name="Zhou Y.H."/>
            <person name="Cheng J.X."/>
            <person name="Dai P.F."/>
            <person name="Guo W.B."/>
            <person name="Han X.H."/>
            <person name="Huang E.J."/>
            <person name="Li L.F."/>
            <person name="Wei W."/>
            <person name="Gao Y.C."/>
            <person name="Liu J.Z."/>
            <person name="Shao H.Z."/>
            <person name="Wang X."/>
            <person name="Wang C.C."/>
            <person name="Yang T.C."/>
            <person name="Huo Q.B."/>
            <person name="Li W."/>
            <person name="Chen H.Y."/>
            <person name="Chen S.E."/>
            <person name="Zhou L.G."/>
            <person name="Ni X.B."/>
            <person name="Tian J.H."/>
            <person name="Sheng Y."/>
            <person name="Liu T."/>
            <person name="Pan Y.S."/>
            <person name="Xia L.Y."/>
            <person name="Li J."/>
            <person name="Zhao F."/>
            <person name="Cao W.C."/>
        </authorList>
    </citation>
    <scope>NUCLEOTIDE SEQUENCE [LARGE SCALE GENOMIC DNA]</scope>
    <source>
        <strain evidence="4">HaeL-2018</strain>
    </source>
</reference>
<dbReference type="PROSITE" id="PS51419">
    <property type="entry name" value="RAB"/>
    <property type="match status" value="1"/>
</dbReference>
<dbReference type="InterPro" id="IPR001806">
    <property type="entry name" value="Small_GTPase"/>
</dbReference>
<dbReference type="Gene3D" id="3.40.50.300">
    <property type="entry name" value="P-loop containing nucleotide triphosphate hydrolases"/>
    <property type="match status" value="1"/>
</dbReference>
<comment type="similarity">
    <text evidence="1">Belongs to the small GTPase superfamily. Rab family.</text>
</comment>
<dbReference type="AlphaFoldDB" id="A0A9J6HA07"/>
<dbReference type="SMART" id="SM00175">
    <property type="entry name" value="RAB"/>
    <property type="match status" value="1"/>
</dbReference>
<proteinExistence type="inferred from homology"/>
<dbReference type="GO" id="GO:0005525">
    <property type="term" value="F:GTP binding"/>
    <property type="evidence" value="ECO:0007669"/>
    <property type="project" value="InterPro"/>
</dbReference>